<accession>A0AAE8N8I3</accession>
<feature type="compositionally biased region" description="Acidic residues" evidence="1">
    <location>
        <begin position="551"/>
        <end position="569"/>
    </location>
</feature>
<keyword evidence="3" id="KW-1185">Reference proteome</keyword>
<evidence type="ECO:0008006" key="4">
    <source>
        <dbReference type="Google" id="ProtNLM"/>
    </source>
</evidence>
<proteinExistence type="predicted"/>
<gene>
    <name evidence="2" type="ORF">DNG_10052</name>
</gene>
<organism evidence="2 3">
    <name type="scientific">Cephalotrichum gorgonifer</name>
    <dbReference type="NCBI Taxonomy" id="2041049"/>
    <lineage>
        <taxon>Eukaryota</taxon>
        <taxon>Fungi</taxon>
        <taxon>Dikarya</taxon>
        <taxon>Ascomycota</taxon>
        <taxon>Pezizomycotina</taxon>
        <taxon>Sordariomycetes</taxon>
        <taxon>Hypocreomycetidae</taxon>
        <taxon>Microascales</taxon>
        <taxon>Microascaceae</taxon>
        <taxon>Cephalotrichum</taxon>
    </lineage>
</organism>
<feature type="region of interest" description="Disordered" evidence="1">
    <location>
        <begin position="384"/>
        <end position="403"/>
    </location>
</feature>
<feature type="region of interest" description="Disordered" evidence="1">
    <location>
        <begin position="170"/>
        <end position="192"/>
    </location>
</feature>
<evidence type="ECO:0000256" key="1">
    <source>
        <dbReference type="SAM" id="MobiDB-lite"/>
    </source>
</evidence>
<dbReference type="Proteomes" id="UP001187682">
    <property type="component" value="Unassembled WGS sequence"/>
</dbReference>
<feature type="region of interest" description="Disordered" evidence="1">
    <location>
        <begin position="545"/>
        <end position="584"/>
    </location>
</feature>
<dbReference type="EMBL" id="ONZQ02000020">
    <property type="protein sequence ID" value="SPO07358.1"/>
    <property type="molecule type" value="Genomic_DNA"/>
</dbReference>
<comment type="caution">
    <text evidence="2">The sequence shown here is derived from an EMBL/GenBank/DDBJ whole genome shotgun (WGS) entry which is preliminary data.</text>
</comment>
<name>A0AAE8N8I3_9PEZI</name>
<reference evidence="2" key="1">
    <citation type="submission" date="2018-03" db="EMBL/GenBank/DDBJ databases">
        <authorList>
            <person name="Guldener U."/>
        </authorList>
    </citation>
    <scope>NUCLEOTIDE SEQUENCE</scope>
</reference>
<evidence type="ECO:0000313" key="3">
    <source>
        <dbReference type="Proteomes" id="UP001187682"/>
    </source>
</evidence>
<sequence length="584" mass="65481">MSTATMPTQGAQLARSAATMTSFEGLPIEIVLTIMEEVPDLPTLYALICASPQAADLFNKYSVHILNFLIPRSMPKELQDFARWIAVVGSLKTPNGPYATEDPTLENFTIKYRKDNGRRAQRERLIRDLTPTKGPRHVLLAAHRIQRLERVCLARMLDLLHELEPSYPHGPTVKLDEESQSDNLFEQPPESFRPSASWAPSWIERFRVQRALWQIMVGSYASFIPGLPEAGVSRENREAWHDIFNPYKPLEFVVGRWSMGYQRGDVYDCVHDTLHDLLGCSPTKLFTGRASESEVEHVQSQLSKISPKGWEHDEPQPVETEEGDIMGQSRRHIDCAGYGTRFYVLEYRGAVSSGPLKRSDFRAVSRLGLAVWDTERMLQLGLAQPSRRRMGLATPASSDSHSAAINDQSAANDEDFVASDDDASGSEDGSVVSDSTLDDFEGRLCAWRSVFLQELPRLKGTSLGDEVLSPQCYELLEMWKRREVTSGFREVMNQLTHSTANEVDEAYDGPVESEDMREFRDDEVHDIIDRMEAEQAWYHGREVNARAGGDDISEAGDASEDGDADDDNDTILGDLTSGLFSVEV</sequence>
<protein>
    <recommendedName>
        <fullName evidence="4">F-box domain-containing protein</fullName>
    </recommendedName>
</protein>
<dbReference type="AlphaFoldDB" id="A0AAE8N8I3"/>
<evidence type="ECO:0000313" key="2">
    <source>
        <dbReference type="EMBL" id="SPO07358.1"/>
    </source>
</evidence>